<protein>
    <submittedName>
        <fullName evidence="2">Uncharacterized protein</fullName>
    </submittedName>
</protein>
<sequence length="286" mass="32484">STPGRHVALGVTGGHPQWGLNFILIIIIATATYLQQPHYWRSILVGNGTGEARLFASSTTPKMKHFNPTVDSIHSHHPPSKSRMAALKGDFVPIAVVFGFVMALAIGVHTTKQQLFHSPAVQINKKKRESILEVEDPDYIMVDSNKFLNKSFLRKVTHIQDHDPTQTNPSRPNILHSSVTQHNNFPYINCWANLEIPEFGFLARAKDSTLEQPSFVQSSARAKEWWLERKLQALRFLVHADARLNDETYARAKSCVSRSRFLYGTGFPMTEKEERDKQSLRTLYLH</sequence>
<dbReference type="AlphaFoldDB" id="A0A7J7GUI4"/>
<evidence type="ECO:0000313" key="2">
    <source>
        <dbReference type="EMBL" id="KAF5943156.1"/>
    </source>
</evidence>
<keyword evidence="1" id="KW-0472">Membrane</keyword>
<evidence type="ECO:0000313" key="3">
    <source>
        <dbReference type="Proteomes" id="UP000593564"/>
    </source>
</evidence>
<gene>
    <name evidence="2" type="ORF">HYC85_020798</name>
</gene>
<feature type="non-terminal residue" evidence="2">
    <location>
        <position position="1"/>
    </location>
</feature>
<feature type="transmembrane region" description="Helical" evidence="1">
    <location>
        <begin position="91"/>
        <end position="109"/>
    </location>
</feature>
<keyword evidence="3" id="KW-1185">Reference proteome</keyword>
<reference evidence="3" key="1">
    <citation type="journal article" date="2020" name="Nat. Commun.">
        <title>Genome assembly of wild tea tree DASZ reveals pedigree and selection history of tea varieties.</title>
        <authorList>
            <person name="Zhang W."/>
            <person name="Zhang Y."/>
            <person name="Qiu H."/>
            <person name="Guo Y."/>
            <person name="Wan H."/>
            <person name="Zhang X."/>
            <person name="Scossa F."/>
            <person name="Alseekh S."/>
            <person name="Zhang Q."/>
            <person name="Wang P."/>
            <person name="Xu L."/>
            <person name="Schmidt M.H."/>
            <person name="Jia X."/>
            <person name="Li D."/>
            <person name="Zhu A."/>
            <person name="Guo F."/>
            <person name="Chen W."/>
            <person name="Ni D."/>
            <person name="Usadel B."/>
            <person name="Fernie A.R."/>
            <person name="Wen W."/>
        </authorList>
    </citation>
    <scope>NUCLEOTIDE SEQUENCE [LARGE SCALE GENOMIC DNA]</scope>
    <source>
        <strain evidence="3">cv. G240</strain>
    </source>
</reference>
<dbReference type="PANTHER" id="PTHR33919">
    <property type="entry name" value="OS09G0127700 PROTEIN"/>
    <property type="match status" value="1"/>
</dbReference>
<name>A0A7J7GUI4_CAMSI</name>
<proteinExistence type="predicted"/>
<dbReference type="EMBL" id="JACBKZ010000009">
    <property type="protein sequence ID" value="KAF5943156.1"/>
    <property type="molecule type" value="Genomic_DNA"/>
</dbReference>
<reference evidence="2 3" key="2">
    <citation type="submission" date="2020-07" db="EMBL/GenBank/DDBJ databases">
        <title>Genome assembly of wild tea tree DASZ reveals pedigree and selection history of tea varieties.</title>
        <authorList>
            <person name="Zhang W."/>
        </authorList>
    </citation>
    <scope>NUCLEOTIDE SEQUENCE [LARGE SCALE GENOMIC DNA]</scope>
    <source>
        <strain evidence="3">cv. G240</strain>
        <tissue evidence="2">Leaf</tissue>
    </source>
</reference>
<keyword evidence="1" id="KW-1133">Transmembrane helix</keyword>
<dbReference type="PANTHER" id="PTHR33919:SF9">
    <property type="entry name" value="RIBOSOME BIOGENESIS NEP1-LIKE PROTEIN"/>
    <property type="match status" value="1"/>
</dbReference>
<organism evidence="2 3">
    <name type="scientific">Camellia sinensis</name>
    <name type="common">Tea plant</name>
    <name type="synonym">Thea sinensis</name>
    <dbReference type="NCBI Taxonomy" id="4442"/>
    <lineage>
        <taxon>Eukaryota</taxon>
        <taxon>Viridiplantae</taxon>
        <taxon>Streptophyta</taxon>
        <taxon>Embryophyta</taxon>
        <taxon>Tracheophyta</taxon>
        <taxon>Spermatophyta</taxon>
        <taxon>Magnoliopsida</taxon>
        <taxon>eudicotyledons</taxon>
        <taxon>Gunneridae</taxon>
        <taxon>Pentapetalae</taxon>
        <taxon>asterids</taxon>
        <taxon>Ericales</taxon>
        <taxon>Theaceae</taxon>
        <taxon>Camellia</taxon>
    </lineage>
</organism>
<accession>A0A7J7GUI4</accession>
<comment type="caution">
    <text evidence="2">The sequence shown here is derived from an EMBL/GenBank/DDBJ whole genome shotgun (WGS) entry which is preliminary data.</text>
</comment>
<keyword evidence="1" id="KW-0812">Transmembrane</keyword>
<dbReference type="Proteomes" id="UP000593564">
    <property type="component" value="Unassembled WGS sequence"/>
</dbReference>
<feature type="transmembrane region" description="Helical" evidence="1">
    <location>
        <begin position="18"/>
        <end position="34"/>
    </location>
</feature>
<evidence type="ECO:0000256" key="1">
    <source>
        <dbReference type="SAM" id="Phobius"/>
    </source>
</evidence>